<protein>
    <submittedName>
        <fullName evidence="1">Uncharacterized protein</fullName>
    </submittedName>
</protein>
<proteinExistence type="predicted"/>
<dbReference type="Proteomes" id="UP000265520">
    <property type="component" value="Unassembled WGS sequence"/>
</dbReference>
<reference evidence="1 2" key="1">
    <citation type="journal article" date="2018" name="Front. Plant Sci.">
        <title>Red Clover (Trifolium pratense) and Zigzag Clover (T. medium) - A Picture of Genomic Similarities and Differences.</title>
        <authorList>
            <person name="Dluhosova J."/>
            <person name="Istvanek J."/>
            <person name="Nedelnik J."/>
            <person name="Repkova J."/>
        </authorList>
    </citation>
    <scope>NUCLEOTIDE SEQUENCE [LARGE SCALE GENOMIC DNA]</scope>
    <source>
        <strain evidence="2">cv. 10/8</strain>
        <tissue evidence="1">Leaf</tissue>
    </source>
</reference>
<comment type="caution">
    <text evidence="1">The sequence shown here is derived from an EMBL/GenBank/DDBJ whole genome shotgun (WGS) entry which is preliminary data.</text>
</comment>
<evidence type="ECO:0000313" key="1">
    <source>
        <dbReference type="EMBL" id="MCI75787.1"/>
    </source>
</evidence>
<accession>A0A392USP9</accession>
<sequence>GIDATKELQPQPMDSDSLLSYMTQFPTVLDHNH</sequence>
<evidence type="ECO:0000313" key="2">
    <source>
        <dbReference type="Proteomes" id="UP000265520"/>
    </source>
</evidence>
<dbReference type="EMBL" id="LXQA010891057">
    <property type="protein sequence ID" value="MCI75787.1"/>
    <property type="molecule type" value="Genomic_DNA"/>
</dbReference>
<organism evidence="1 2">
    <name type="scientific">Trifolium medium</name>
    <dbReference type="NCBI Taxonomy" id="97028"/>
    <lineage>
        <taxon>Eukaryota</taxon>
        <taxon>Viridiplantae</taxon>
        <taxon>Streptophyta</taxon>
        <taxon>Embryophyta</taxon>
        <taxon>Tracheophyta</taxon>
        <taxon>Spermatophyta</taxon>
        <taxon>Magnoliopsida</taxon>
        <taxon>eudicotyledons</taxon>
        <taxon>Gunneridae</taxon>
        <taxon>Pentapetalae</taxon>
        <taxon>rosids</taxon>
        <taxon>fabids</taxon>
        <taxon>Fabales</taxon>
        <taxon>Fabaceae</taxon>
        <taxon>Papilionoideae</taxon>
        <taxon>50 kb inversion clade</taxon>
        <taxon>NPAAA clade</taxon>
        <taxon>Hologalegina</taxon>
        <taxon>IRL clade</taxon>
        <taxon>Trifolieae</taxon>
        <taxon>Trifolium</taxon>
    </lineage>
</organism>
<name>A0A392USP9_9FABA</name>
<feature type="non-terminal residue" evidence="1">
    <location>
        <position position="1"/>
    </location>
</feature>
<dbReference type="AlphaFoldDB" id="A0A392USP9"/>
<keyword evidence="2" id="KW-1185">Reference proteome</keyword>